<organism evidence="1 2">
    <name type="scientific">Metabacillus sediminis</name>
    <dbReference type="NCBI Taxonomy" id="3117746"/>
    <lineage>
        <taxon>Bacteria</taxon>
        <taxon>Bacillati</taxon>
        <taxon>Bacillota</taxon>
        <taxon>Bacilli</taxon>
        <taxon>Bacillales</taxon>
        <taxon>Bacillaceae</taxon>
        <taxon>Metabacillus</taxon>
    </lineage>
</organism>
<protein>
    <recommendedName>
        <fullName evidence="3">Apea-like HEPN domain-containing protein</fullName>
    </recommendedName>
</protein>
<keyword evidence="2" id="KW-1185">Reference proteome</keyword>
<dbReference type="EMBL" id="CP147407">
    <property type="protein sequence ID" value="WXB95804.1"/>
    <property type="molecule type" value="Genomic_DNA"/>
</dbReference>
<evidence type="ECO:0000313" key="2">
    <source>
        <dbReference type="Proteomes" id="UP001377337"/>
    </source>
</evidence>
<accession>A0ABZ2NEH0</accession>
<name>A0ABZ2NEH0_9BACI</name>
<gene>
    <name evidence="1" type="ORF">WCV65_14700</name>
</gene>
<reference evidence="1 2" key="1">
    <citation type="submission" date="2024-02" db="EMBL/GenBank/DDBJ databases">
        <title>Seven novel Bacillus-like species.</title>
        <authorList>
            <person name="Liu G."/>
        </authorList>
    </citation>
    <scope>NUCLEOTIDE SEQUENCE [LARGE SCALE GENOMIC DNA]</scope>
    <source>
        <strain evidence="1 2">FJAT-52054</strain>
    </source>
</reference>
<sequence>MNVFEGLVNKIKSVNWEFEIKEFQNVDNKWLFFKVPKEREGEELSISEKNINIDVITNTNFEKFRLIKGFEGIWSKDLKCIECEIETGAPFTRNLLTVLHKLLAEDNIEKPINDVDEIQIQENELDEENESNISKVRVYISNNIEVYFGYCSKEFSIFSSLKSMMPLERMMNRVITLQIKGINVNSHEEALQYLLKISNSLFFQFSHYLYFPMKLRNERLNRRDRLKHRMKTDEVQASLSNSVILKYEYDNEPMSLYIHGRNSSDLPLNQFLSFYQTIEYYFPIYSNIEAKQKIKRLLKDPLFDPNNDTKLTKILSIVQANRSGEIGDERSQLKATVKNCVEDIDLREFILDNDERKEYFEKNNGKKLSACTINAKGKSNDIINEVCERIYDIRCRIVHKKANGYEGELILPYSPEIKQIIHDINLVEFVAQKVLIDNSSPFTTP</sequence>
<evidence type="ECO:0000313" key="1">
    <source>
        <dbReference type="EMBL" id="WXB95804.1"/>
    </source>
</evidence>
<proteinExistence type="predicted"/>
<dbReference type="RefSeq" id="WP_338777476.1">
    <property type="nucleotide sequence ID" value="NZ_CP147407.1"/>
</dbReference>
<dbReference type="Proteomes" id="UP001377337">
    <property type="component" value="Chromosome"/>
</dbReference>
<evidence type="ECO:0008006" key="3">
    <source>
        <dbReference type="Google" id="ProtNLM"/>
    </source>
</evidence>